<evidence type="ECO:0000313" key="2">
    <source>
        <dbReference type="Proteomes" id="UP000799428"/>
    </source>
</evidence>
<name>A0A6G1KM19_9PLEO</name>
<dbReference type="EMBL" id="MU005765">
    <property type="protein sequence ID" value="KAF2713850.1"/>
    <property type="molecule type" value="Genomic_DNA"/>
</dbReference>
<gene>
    <name evidence="1" type="ORF">K504DRAFT_462332</name>
</gene>
<evidence type="ECO:0000313" key="1">
    <source>
        <dbReference type="EMBL" id="KAF2713850.1"/>
    </source>
</evidence>
<organism evidence="1 2">
    <name type="scientific">Pleomassaria siparia CBS 279.74</name>
    <dbReference type="NCBI Taxonomy" id="1314801"/>
    <lineage>
        <taxon>Eukaryota</taxon>
        <taxon>Fungi</taxon>
        <taxon>Dikarya</taxon>
        <taxon>Ascomycota</taxon>
        <taxon>Pezizomycotina</taxon>
        <taxon>Dothideomycetes</taxon>
        <taxon>Pleosporomycetidae</taxon>
        <taxon>Pleosporales</taxon>
        <taxon>Pleomassariaceae</taxon>
        <taxon>Pleomassaria</taxon>
    </lineage>
</organism>
<proteinExistence type="predicted"/>
<keyword evidence="2" id="KW-1185">Reference proteome</keyword>
<sequence>MIQVVVIGSFAPFPSGVGEREAVRGSLNSRLQPRPMWSSAPYSSLRHSSHSHTVQISHEPQITNHKPQTTNHKGFECTSSAAAVQLHHTMHLSHIRRGQCIYPISVEDNASIPCPSRSVMRPAAPLVRTSQSSSRLLEAPRHISAREEIIGEREKRNALNRNRNRNRNRRLIQLEPVPLLQRPAYIQYIHHVCTVQCARHRFVTLFSQSFCLTGKPFTSYWLNYPAPPPRIINFFINSAVTSRSSLSNPAELESALGPQTLCKSPQRRLASRLGHTVTQRRLFCPNFN</sequence>
<protein>
    <submittedName>
        <fullName evidence="1">Uncharacterized protein</fullName>
    </submittedName>
</protein>
<dbReference type="AlphaFoldDB" id="A0A6G1KM19"/>
<accession>A0A6G1KM19</accession>
<reference evidence="1" key="1">
    <citation type="journal article" date="2020" name="Stud. Mycol.">
        <title>101 Dothideomycetes genomes: a test case for predicting lifestyles and emergence of pathogens.</title>
        <authorList>
            <person name="Haridas S."/>
            <person name="Albert R."/>
            <person name="Binder M."/>
            <person name="Bloem J."/>
            <person name="Labutti K."/>
            <person name="Salamov A."/>
            <person name="Andreopoulos B."/>
            <person name="Baker S."/>
            <person name="Barry K."/>
            <person name="Bills G."/>
            <person name="Bluhm B."/>
            <person name="Cannon C."/>
            <person name="Castanera R."/>
            <person name="Culley D."/>
            <person name="Daum C."/>
            <person name="Ezra D."/>
            <person name="Gonzalez J."/>
            <person name="Henrissat B."/>
            <person name="Kuo A."/>
            <person name="Liang C."/>
            <person name="Lipzen A."/>
            <person name="Lutzoni F."/>
            <person name="Magnuson J."/>
            <person name="Mondo S."/>
            <person name="Nolan M."/>
            <person name="Ohm R."/>
            <person name="Pangilinan J."/>
            <person name="Park H.-J."/>
            <person name="Ramirez L."/>
            <person name="Alfaro M."/>
            <person name="Sun H."/>
            <person name="Tritt A."/>
            <person name="Yoshinaga Y."/>
            <person name="Zwiers L.-H."/>
            <person name="Turgeon B."/>
            <person name="Goodwin S."/>
            <person name="Spatafora J."/>
            <person name="Crous P."/>
            <person name="Grigoriev I."/>
        </authorList>
    </citation>
    <scope>NUCLEOTIDE SEQUENCE</scope>
    <source>
        <strain evidence="1">CBS 279.74</strain>
    </source>
</reference>
<dbReference type="Proteomes" id="UP000799428">
    <property type="component" value="Unassembled WGS sequence"/>
</dbReference>